<dbReference type="InterPro" id="IPR023214">
    <property type="entry name" value="HAD_sf"/>
</dbReference>
<dbReference type="Proteomes" id="UP000231501">
    <property type="component" value="Unassembled WGS sequence"/>
</dbReference>
<dbReference type="EMBL" id="PEOG01000050">
    <property type="protein sequence ID" value="PIM51922.1"/>
    <property type="molecule type" value="Genomic_DNA"/>
</dbReference>
<dbReference type="RefSeq" id="WP_099862886.1">
    <property type="nucleotide sequence ID" value="NZ_PEOG01000050.1"/>
</dbReference>
<evidence type="ECO:0000313" key="2">
    <source>
        <dbReference type="EMBL" id="PIM51922.1"/>
    </source>
</evidence>
<accession>A0A2G9C6F2</accession>
<dbReference type="InterPro" id="IPR036412">
    <property type="entry name" value="HAD-like_sf"/>
</dbReference>
<evidence type="ECO:0000313" key="3">
    <source>
        <dbReference type="Proteomes" id="UP000231501"/>
    </source>
</evidence>
<organism evidence="2 3">
    <name type="scientific">Roseateles chitinivorans</name>
    <dbReference type="NCBI Taxonomy" id="2917965"/>
    <lineage>
        <taxon>Bacteria</taxon>
        <taxon>Pseudomonadati</taxon>
        <taxon>Pseudomonadota</taxon>
        <taxon>Betaproteobacteria</taxon>
        <taxon>Burkholderiales</taxon>
        <taxon>Sphaerotilaceae</taxon>
        <taxon>Roseateles</taxon>
    </lineage>
</organism>
<reference evidence="2 3" key="1">
    <citation type="submission" date="2017-11" db="EMBL/GenBank/DDBJ databases">
        <title>Draft genome sequence of Mitsuaria sp. HWN-4.</title>
        <authorList>
            <person name="Gundlapally S.R."/>
        </authorList>
    </citation>
    <scope>NUCLEOTIDE SEQUENCE [LARGE SCALE GENOMIC DNA]</scope>
    <source>
        <strain evidence="2 3">HWN-4</strain>
    </source>
</reference>
<dbReference type="OrthoDB" id="7592866at2"/>
<proteinExistence type="predicted"/>
<dbReference type="InterPro" id="IPR056782">
    <property type="entry name" value="HAD_PNKP"/>
</dbReference>
<sequence length="177" mass="19699">MPPLYIFDLDGTLALIEHRRHLVERCANCDDKGVTESGATCFVCGGAPRPPDWPAFFAACVDDLPNWPVIATMMGLIRSGAEVQIWSDRSAVVMNETLAWLHKHVFGDGSVDAEEVGLTMRREGDYTPDEQLKASWYDGLSEYDKKRLVAVFDDRDKVVAMWRGKGVACFQVAPGDF</sequence>
<comment type="caution">
    <text evidence="2">The sequence shown here is derived from an EMBL/GenBank/DDBJ whole genome shotgun (WGS) entry which is preliminary data.</text>
</comment>
<evidence type="ECO:0000259" key="1">
    <source>
        <dbReference type="Pfam" id="PF25109"/>
    </source>
</evidence>
<dbReference type="Gene3D" id="3.40.50.1000">
    <property type="entry name" value="HAD superfamily/HAD-like"/>
    <property type="match status" value="1"/>
</dbReference>
<name>A0A2G9C6F2_9BURK</name>
<feature type="domain" description="Polynucleotide kinase PNKP phosphatase" evidence="1">
    <location>
        <begin position="58"/>
        <end position="177"/>
    </location>
</feature>
<keyword evidence="3" id="KW-1185">Reference proteome</keyword>
<dbReference type="SUPFAM" id="SSF56784">
    <property type="entry name" value="HAD-like"/>
    <property type="match status" value="1"/>
</dbReference>
<protein>
    <recommendedName>
        <fullName evidence="1">Polynucleotide kinase PNKP phosphatase domain-containing protein</fullName>
    </recommendedName>
</protein>
<dbReference type="Pfam" id="PF25109">
    <property type="entry name" value="HAD_PNKP"/>
    <property type="match status" value="1"/>
</dbReference>
<dbReference type="AlphaFoldDB" id="A0A2G9C6F2"/>
<gene>
    <name evidence="2" type="ORF">CS062_17510</name>
</gene>